<dbReference type="Gene3D" id="1.10.260.40">
    <property type="entry name" value="lambda repressor-like DNA-binding domains"/>
    <property type="match status" value="1"/>
</dbReference>
<dbReference type="InterPro" id="IPR055172">
    <property type="entry name" value="HTH_RsaL-like"/>
</dbReference>
<name>A0ABW1AKW9_9RHOO</name>
<dbReference type="InterPro" id="IPR001387">
    <property type="entry name" value="Cro/C1-type_HTH"/>
</dbReference>
<evidence type="ECO:0000256" key="1">
    <source>
        <dbReference type="SAM" id="MobiDB-lite"/>
    </source>
</evidence>
<feature type="compositionally biased region" description="Basic and acidic residues" evidence="1">
    <location>
        <begin position="1"/>
        <end position="13"/>
    </location>
</feature>
<dbReference type="EMBL" id="JBHSOG010000005">
    <property type="protein sequence ID" value="MFC5767843.1"/>
    <property type="molecule type" value="Genomic_DNA"/>
</dbReference>
<accession>A0ABW1AKW9</accession>
<organism evidence="3 4">
    <name type="scientific">Thauera sinica</name>
    <dbReference type="NCBI Taxonomy" id="2665146"/>
    <lineage>
        <taxon>Bacteria</taxon>
        <taxon>Pseudomonadati</taxon>
        <taxon>Pseudomonadota</taxon>
        <taxon>Betaproteobacteria</taxon>
        <taxon>Rhodocyclales</taxon>
        <taxon>Zoogloeaceae</taxon>
        <taxon>Thauera</taxon>
    </lineage>
</organism>
<feature type="domain" description="RsaL-like HTH" evidence="2">
    <location>
        <begin position="32"/>
        <end position="75"/>
    </location>
</feature>
<dbReference type="Proteomes" id="UP001595974">
    <property type="component" value="Unassembled WGS sequence"/>
</dbReference>
<dbReference type="CDD" id="cd00093">
    <property type="entry name" value="HTH_XRE"/>
    <property type="match status" value="1"/>
</dbReference>
<dbReference type="SUPFAM" id="SSF47413">
    <property type="entry name" value="lambda repressor-like DNA-binding domains"/>
    <property type="match status" value="1"/>
</dbReference>
<sequence length="97" mass="11009">MVTTDDKPNDTPKRSKSKRTPALCFKTGGDVREARRRLGMNQVAFWGVLGVTQSAGSRYESGRNIPKPVQILLHVAYATERQTEVFLDYLRPNRSRD</sequence>
<evidence type="ECO:0000313" key="3">
    <source>
        <dbReference type="EMBL" id="MFC5767843.1"/>
    </source>
</evidence>
<dbReference type="InterPro" id="IPR010982">
    <property type="entry name" value="Lambda_DNA-bd_dom_sf"/>
</dbReference>
<evidence type="ECO:0000259" key="2">
    <source>
        <dbReference type="Pfam" id="PF22495"/>
    </source>
</evidence>
<feature type="region of interest" description="Disordered" evidence="1">
    <location>
        <begin position="1"/>
        <end position="21"/>
    </location>
</feature>
<dbReference type="RefSeq" id="WP_385960798.1">
    <property type="nucleotide sequence ID" value="NZ_JBHSOG010000005.1"/>
</dbReference>
<evidence type="ECO:0000313" key="4">
    <source>
        <dbReference type="Proteomes" id="UP001595974"/>
    </source>
</evidence>
<dbReference type="Pfam" id="PF22495">
    <property type="entry name" value="HTH_92"/>
    <property type="match status" value="1"/>
</dbReference>
<proteinExistence type="predicted"/>
<protein>
    <submittedName>
        <fullName evidence="3">Helix-turn-helix domain-containing protein</fullName>
    </submittedName>
</protein>
<reference evidence="4" key="1">
    <citation type="journal article" date="2019" name="Int. J. Syst. Evol. Microbiol.">
        <title>The Global Catalogue of Microorganisms (GCM) 10K type strain sequencing project: providing services to taxonomists for standard genome sequencing and annotation.</title>
        <authorList>
            <consortium name="The Broad Institute Genomics Platform"/>
            <consortium name="The Broad Institute Genome Sequencing Center for Infectious Disease"/>
            <person name="Wu L."/>
            <person name="Ma J."/>
        </authorList>
    </citation>
    <scope>NUCLEOTIDE SEQUENCE [LARGE SCALE GENOMIC DNA]</scope>
    <source>
        <strain evidence="4">SHR3</strain>
    </source>
</reference>
<comment type="caution">
    <text evidence="3">The sequence shown here is derived from an EMBL/GenBank/DDBJ whole genome shotgun (WGS) entry which is preliminary data.</text>
</comment>
<gene>
    <name evidence="3" type="ORF">ACFPTN_00495</name>
</gene>
<keyword evidence="4" id="KW-1185">Reference proteome</keyword>